<feature type="region of interest" description="Disordered" evidence="2">
    <location>
        <begin position="158"/>
        <end position="483"/>
    </location>
</feature>
<sequence length="1116" mass="123321">MTAETLNFGPEWLRALSSGGSVTSPPPSPAMPKYKLAEYRYGREEMLALYVKDDKVPEDMQDKEFAAILQNDPMQPLALVPLTEEEQRNFSMSVNSVAVLRLMGKGVGGASPAGVARGRGATRGGRGRGRGEGGFYQRSIEETEVGFSRGVREIHRSQSWDDRGNARFEKPLRREAGRPGFEEAGGPGAPGRKDYTRADSDNWRTLREEQEEEEGEPGTNWRHGVPRRDDGGPRSAGWRDHSGPGEGRRRKFDFDFRDSDGHVAGRRRAGSEGLEDDRDGLPEWCTEDAEEDGEMGTFDSSGAFMSIKKGGKETILEDEFEFKGIEEEEEEEEEEILPEAEKNNTEGEKDKAVPQFSLPESKDVSSALVDDKAKPVAVSSSSSSSSLPTHCAPPSLEPQPVAQVVENTQLSISHSIKSNSTPHEDLAPIGISKPQLSPGSSSPSSSSSSSGLRPPAPSSSSSSSSAAAAPLLPPSGGDAEDDDGMKHLQQEAEKMVASLQDTSLEEECFTQALQQQESRNTAAALPLSHEAAMKWFYKDPQGEIQGPFTTVEMCEWFQAGYFTMSLLVKRGCDEGFQPLGDVIKMWGRVPFAPGPSPPPLLVRQLPPTQRPQPNRGPAGTGNLDQERLKKQQEIAAAAIYQQLQQQQQLFQLINRCSEQGLMPSMNRSMSVPDTGSMWDMHTSASQPSGGEASLWDITMNSSTQGPTLEHLQKLQERRDAELRAKREEEEQRKRREEKRRQQEEQKRREEEELFRRKRQQELIMKLLQQAPQQTGAGSSNWSGGSSGLSKPGKPSALALLEMQQEAERLLKQQRVQQQRERVSLGEKKRCRGPLARSRPFLPAALGPVHGELLHGGAVGRRRGHVGGAGVQKRQRRLVEQHGLVGRGLEEPGQSARKQQQPGPEEQPQQPLPEVGGGPEWRVRIPSLGVVTCGVSFSEQYMMRRKRTEEEEKLLKLLQGMKPQDGFTTWCEQMLHALNSSANNSSCSLDGRPLSFRPEVTPLRLPMANQPSAVSLHSRHHRGVPERGGVSLCSAGFHPVLPWGHRGSQRVCQTVSGAPCQTESQPTEAAAAAGRCRRRHKTRPGVQRTRHGPPESRSEEYTDEYFRKILKLKQEKL</sequence>
<feature type="compositionally biased region" description="Basic and acidic residues" evidence="2">
    <location>
        <begin position="710"/>
        <end position="752"/>
    </location>
</feature>
<dbReference type="CDD" id="cd00072">
    <property type="entry name" value="GYF"/>
    <property type="match status" value="1"/>
</dbReference>
<feature type="compositionally biased region" description="Basic and acidic residues" evidence="2">
    <location>
        <begin position="1091"/>
        <end position="1100"/>
    </location>
</feature>
<feature type="compositionally biased region" description="Polar residues" evidence="2">
    <location>
        <begin position="405"/>
        <end position="421"/>
    </location>
</feature>
<dbReference type="PANTHER" id="PTHR14445">
    <property type="entry name" value="GRB10 INTERACTING GYF PROTEIN"/>
    <property type="match status" value="1"/>
</dbReference>
<feature type="domain" description="GYF" evidence="3">
    <location>
        <begin position="532"/>
        <end position="580"/>
    </location>
</feature>
<feature type="compositionally biased region" description="Low complexity" evidence="2">
    <location>
        <begin position="898"/>
        <end position="913"/>
    </location>
</feature>
<feature type="compositionally biased region" description="Acidic residues" evidence="2">
    <location>
        <begin position="285"/>
        <end position="294"/>
    </location>
</feature>
<dbReference type="Pfam" id="PF02213">
    <property type="entry name" value="GYF"/>
    <property type="match status" value="1"/>
</dbReference>
<comment type="similarity">
    <text evidence="1">Belongs to the GIGYF family.</text>
</comment>
<evidence type="ECO:0000313" key="5">
    <source>
        <dbReference type="Proteomes" id="UP000001038"/>
    </source>
</evidence>
<dbReference type="InterPro" id="IPR003169">
    <property type="entry name" value="GYF"/>
</dbReference>
<evidence type="ECO:0000259" key="3">
    <source>
        <dbReference type="PROSITE" id="PS50829"/>
    </source>
</evidence>
<organism evidence="4 5">
    <name type="scientific">Oryzias latipes</name>
    <name type="common">Japanese rice fish</name>
    <name type="synonym">Japanese killifish</name>
    <dbReference type="NCBI Taxonomy" id="8090"/>
    <lineage>
        <taxon>Eukaryota</taxon>
        <taxon>Metazoa</taxon>
        <taxon>Chordata</taxon>
        <taxon>Craniata</taxon>
        <taxon>Vertebrata</taxon>
        <taxon>Euteleostomi</taxon>
        <taxon>Actinopterygii</taxon>
        <taxon>Neopterygii</taxon>
        <taxon>Teleostei</taxon>
        <taxon>Neoteleostei</taxon>
        <taxon>Acanthomorphata</taxon>
        <taxon>Ovalentaria</taxon>
        <taxon>Atherinomorphae</taxon>
        <taxon>Beloniformes</taxon>
        <taxon>Adrianichthyidae</taxon>
        <taxon>Oryziinae</taxon>
        <taxon>Oryzias</taxon>
    </lineage>
</organism>
<dbReference type="Bgee" id="ENSORLG00000003655">
    <property type="expression patterns" value="Expressed in blastula and 14 other cell types or tissues"/>
</dbReference>
<dbReference type="Ensembl" id="ENSORLT00000034887.1">
    <property type="protein sequence ID" value="ENSORLP00000042352.1"/>
    <property type="gene ID" value="ENSORLG00000003655.3"/>
</dbReference>
<feature type="compositionally biased region" description="Low complexity" evidence="2">
    <location>
        <begin position="436"/>
        <end position="477"/>
    </location>
</feature>
<evidence type="ECO:0000256" key="2">
    <source>
        <dbReference type="SAM" id="MobiDB-lite"/>
    </source>
</evidence>
<dbReference type="GO" id="GO:0005829">
    <property type="term" value="C:cytosol"/>
    <property type="evidence" value="ECO:0000318"/>
    <property type="project" value="GO_Central"/>
</dbReference>
<feature type="compositionally biased region" description="Low complexity" evidence="2">
    <location>
        <begin position="775"/>
        <end position="793"/>
    </location>
</feature>
<reference evidence="4 5" key="1">
    <citation type="journal article" date="2007" name="Nature">
        <title>The medaka draft genome and insights into vertebrate genome evolution.</title>
        <authorList>
            <person name="Kasahara M."/>
            <person name="Naruse K."/>
            <person name="Sasaki S."/>
            <person name="Nakatani Y."/>
            <person name="Qu W."/>
            <person name="Ahsan B."/>
            <person name="Yamada T."/>
            <person name="Nagayasu Y."/>
            <person name="Doi K."/>
            <person name="Kasai Y."/>
            <person name="Jindo T."/>
            <person name="Kobayashi D."/>
            <person name="Shimada A."/>
            <person name="Toyoda A."/>
            <person name="Kuroki Y."/>
            <person name="Fujiyama A."/>
            <person name="Sasaki T."/>
            <person name="Shimizu A."/>
            <person name="Asakawa S."/>
            <person name="Shimizu N."/>
            <person name="Hashimoto S."/>
            <person name="Yang J."/>
            <person name="Lee Y."/>
            <person name="Matsushima K."/>
            <person name="Sugano S."/>
            <person name="Sakaizumi M."/>
            <person name="Narita T."/>
            <person name="Ohishi K."/>
            <person name="Haga S."/>
            <person name="Ohta F."/>
            <person name="Nomoto H."/>
            <person name="Nogata K."/>
            <person name="Morishita T."/>
            <person name="Endo T."/>
            <person name="Shin-I T."/>
            <person name="Takeda H."/>
            <person name="Morishita S."/>
            <person name="Kohara Y."/>
        </authorList>
    </citation>
    <scope>NUCLEOTIDE SEQUENCE [LARGE SCALE GENOMIC DNA]</scope>
    <source>
        <strain evidence="4 5">Hd-rR</strain>
    </source>
</reference>
<feature type="region of interest" description="Disordered" evidence="2">
    <location>
        <begin position="597"/>
        <end position="623"/>
    </location>
</feature>
<feature type="region of interest" description="Disordered" evidence="2">
    <location>
        <begin position="670"/>
        <end position="752"/>
    </location>
</feature>
<dbReference type="AlphaFoldDB" id="A0A3B3IF38"/>
<feature type="region of interest" description="Disordered" evidence="2">
    <location>
        <begin position="109"/>
        <end position="137"/>
    </location>
</feature>
<gene>
    <name evidence="4" type="primary">GIGYF1</name>
    <name evidence="4" type="synonym">gigyf1a</name>
</gene>
<feature type="compositionally biased region" description="Acidic residues" evidence="2">
    <location>
        <begin position="326"/>
        <end position="338"/>
    </location>
</feature>
<dbReference type="PANTHER" id="PTHR14445:SF37">
    <property type="entry name" value="GRB10-INTERACTING GYF PROTEIN 1"/>
    <property type="match status" value="1"/>
</dbReference>
<dbReference type="PROSITE" id="PS50829">
    <property type="entry name" value="GYF"/>
    <property type="match status" value="1"/>
</dbReference>
<proteinExistence type="inferred from homology"/>
<protein>
    <submittedName>
        <fullName evidence="4">GRB10 interacting GYF protein 1</fullName>
    </submittedName>
</protein>
<dbReference type="Proteomes" id="UP000001038">
    <property type="component" value="Chromosome 18"/>
</dbReference>
<name>A0A3B3IF38_ORYLA</name>
<feature type="region of interest" description="Disordered" evidence="2">
    <location>
        <begin position="1068"/>
        <end position="1100"/>
    </location>
</feature>
<feature type="compositionally biased region" description="Basic and acidic residues" evidence="2">
    <location>
        <begin position="158"/>
        <end position="181"/>
    </location>
</feature>
<feature type="region of interest" description="Disordered" evidence="2">
    <location>
        <begin position="882"/>
        <end position="920"/>
    </location>
</feature>
<dbReference type="SMART" id="SM00444">
    <property type="entry name" value="GYF"/>
    <property type="match status" value="1"/>
</dbReference>
<dbReference type="GeneTree" id="ENSGT00940000159845"/>
<dbReference type="GO" id="GO:0048009">
    <property type="term" value="P:insulin-like growth factor receptor signaling pathway"/>
    <property type="evidence" value="ECO:0000318"/>
    <property type="project" value="GO_Central"/>
</dbReference>
<dbReference type="InterPro" id="IPR035445">
    <property type="entry name" value="GYF-like_dom_sf"/>
</dbReference>
<evidence type="ECO:0000313" key="4">
    <source>
        <dbReference type="Ensembl" id="ENSORLP00000042352.1"/>
    </source>
</evidence>
<dbReference type="Gene3D" id="3.30.1490.40">
    <property type="match status" value="1"/>
</dbReference>
<feature type="compositionally biased region" description="Basic and acidic residues" evidence="2">
    <location>
        <begin position="226"/>
        <end position="263"/>
    </location>
</feature>
<feature type="compositionally biased region" description="Basic and acidic residues" evidence="2">
    <location>
        <begin position="310"/>
        <end position="325"/>
    </location>
</feature>
<feature type="compositionally biased region" description="Basic residues" evidence="2">
    <location>
        <begin position="1074"/>
        <end position="1090"/>
    </location>
</feature>
<accession>A0A3B3IF38</accession>
<dbReference type="InParanoid" id="A0A3B3IF38"/>
<reference evidence="4" key="2">
    <citation type="submission" date="2025-08" db="UniProtKB">
        <authorList>
            <consortium name="Ensembl"/>
        </authorList>
    </citation>
    <scope>IDENTIFICATION</scope>
    <source>
        <strain evidence="4">Hd-rR</strain>
    </source>
</reference>
<dbReference type="InterPro" id="IPR051640">
    <property type="entry name" value="GRB10-interact_GYF"/>
</dbReference>
<keyword evidence="5" id="KW-1185">Reference proteome</keyword>
<dbReference type="STRING" id="8090.ENSORLP00000042352"/>
<feature type="region of interest" description="Disordered" evidence="2">
    <location>
        <begin position="770"/>
        <end position="793"/>
    </location>
</feature>
<feature type="compositionally biased region" description="Basic and acidic residues" evidence="2">
    <location>
        <begin position="339"/>
        <end position="352"/>
    </location>
</feature>
<feature type="compositionally biased region" description="Basic and acidic residues" evidence="2">
    <location>
        <begin position="191"/>
        <end position="208"/>
    </location>
</feature>
<reference evidence="4" key="3">
    <citation type="submission" date="2025-09" db="UniProtKB">
        <authorList>
            <consortium name="Ensembl"/>
        </authorList>
    </citation>
    <scope>IDENTIFICATION</scope>
    <source>
        <strain evidence="4">Hd-rR</strain>
    </source>
</reference>
<dbReference type="SUPFAM" id="SSF55277">
    <property type="entry name" value="GYF domain"/>
    <property type="match status" value="1"/>
</dbReference>
<evidence type="ECO:0000256" key="1">
    <source>
        <dbReference type="ARBA" id="ARBA00038015"/>
    </source>
</evidence>